<accession>A0AAD8KTZ9</accession>
<dbReference type="Proteomes" id="UP001229421">
    <property type="component" value="Unassembled WGS sequence"/>
</dbReference>
<evidence type="ECO:0000313" key="2">
    <source>
        <dbReference type="Proteomes" id="UP001229421"/>
    </source>
</evidence>
<dbReference type="EMBL" id="JAUHHV010000003">
    <property type="protein sequence ID" value="KAK1429515.1"/>
    <property type="molecule type" value="Genomic_DNA"/>
</dbReference>
<proteinExistence type="predicted"/>
<gene>
    <name evidence="1" type="ORF">QVD17_11724</name>
</gene>
<reference evidence="1" key="1">
    <citation type="journal article" date="2023" name="bioRxiv">
        <title>Improved chromosome-level genome assembly for marigold (Tagetes erecta).</title>
        <authorList>
            <person name="Jiang F."/>
            <person name="Yuan L."/>
            <person name="Wang S."/>
            <person name="Wang H."/>
            <person name="Xu D."/>
            <person name="Wang A."/>
            <person name="Fan W."/>
        </authorList>
    </citation>
    <scope>NUCLEOTIDE SEQUENCE</scope>
    <source>
        <strain evidence="1">WSJ</strain>
        <tissue evidence="1">Leaf</tissue>
    </source>
</reference>
<evidence type="ECO:0000313" key="1">
    <source>
        <dbReference type="EMBL" id="KAK1429515.1"/>
    </source>
</evidence>
<comment type="caution">
    <text evidence="1">The sequence shown here is derived from an EMBL/GenBank/DDBJ whole genome shotgun (WGS) entry which is preliminary data.</text>
</comment>
<name>A0AAD8KTZ9_TARER</name>
<sequence length="96" mass="10800">MADVEEMMDDGVVLEVDGGLLDNYLSVDATSTLSRFAGCQKAMVYWIIMAVGLYIWGADKEVIFNSATLLYANVMDKIKIDSFEWLKFRAKVAYLT</sequence>
<organism evidence="1 2">
    <name type="scientific">Tagetes erecta</name>
    <name type="common">African marigold</name>
    <dbReference type="NCBI Taxonomy" id="13708"/>
    <lineage>
        <taxon>Eukaryota</taxon>
        <taxon>Viridiplantae</taxon>
        <taxon>Streptophyta</taxon>
        <taxon>Embryophyta</taxon>
        <taxon>Tracheophyta</taxon>
        <taxon>Spermatophyta</taxon>
        <taxon>Magnoliopsida</taxon>
        <taxon>eudicotyledons</taxon>
        <taxon>Gunneridae</taxon>
        <taxon>Pentapetalae</taxon>
        <taxon>asterids</taxon>
        <taxon>campanulids</taxon>
        <taxon>Asterales</taxon>
        <taxon>Asteraceae</taxon>
        <taxon>Asteroideae</taxon>
        <taxon>Heliantheae alliance</taxon>
        <taxon>Tageteae</taxon>
        <taxon>Tagetes</taxon>
    </lineage>
</organism>
<keyword evidence="2" id="KW-1185">Reference proteome</keyword>
<protein>
    <submittedName>
        <fullName evidence="1">Uncharacterized protein</fullName>
    </submittedName>
</protein>
<dbReference type="AlphaFoldDB" id="A0AAD8KTZ9"/>